<evidence type="ECO:0000313" key="7">
    <source>
        <dbReference type="Proteomes" id="UP000326939"/>
    </source>
</evidence>
<name>A0A5N5KN04_9ROSI</name>
<reference evidence="7" key="1">
    <citation type="journal article" date="2019" name="Gigascience">
        <title>De novo genome assembly of the endangered Acer yangbiense, a plant species with extremely small populations endemic to Yunnan Province, China.</title>
        <authorList>
            <person name="Yang J."/>
            <person name="Wariss H.M."/>
            <person name="Tao L."/>
            <person name="Zhang R."/>
            <person name="Yun Q."/>
            <person name="Hollingsworth P."/>
            <person name="Dao Z."/>
            <person name="Luo G."/>
            <person name="Guo H."/>
            <person name="Ma Y."/>
            <person name="Sun W."/>
        </authorList>
    </citation>
    <scope>NUCLEOTIDE SEQUENCE [LARGE SCALE GENOMIC DNA]</scope>
    <source>
        <strain evidence="7">cv. br00</strain>
    </source>
</reference>
<comment type="subcellular location">
    <subcellularLocation>
        <location evidence="1">Nucleus</location>
    </subcellularLocation>
</comment>
<evidence type="ECO:0000256" key="2">
    <source>
        <dbReference type="ARBA" id="ARBA00023015"/>
    </source>
</evidence>
<dbReference type="GO" id="GO:0003677">
    <property type="term" value="F:DNA binding"/>
    <property type="evidence" value="ECO:0007669"/>
    <property type="project" value="UniProtKB-KW"/>
</dbReference>
<evidence type="ECO:0000313" key="6">
    <source>
        <dbReference type="EMBL" id="KAB5531772.1"/>
    </source>
</evidence>
<evidence type="ECO:0000256" key="1">
    <source>
        <dbReference type="ARBA" id="ARBA00004123"/>
    </source>
</evidence>
<dbReference type="GO" id="GO:0005634">
    <property type="term" value="C:nucleus"/>
    <property type="evidence" value="ECO:0007669"/>
    <property type="project" value="UniProtKB-SubCell"/>
</dbReference>
<dbReference type="AlphaFoldDB" id="A0A5N5KN04"/>
<dbReference type="InterPro" id="IPR015300">
    <property type="entry name" value="DNA-bd_pseudobarrel_sf"/>
</dbReference>
<dbReference type="InterPro" id="IPR051442">
    <property type="entry name" value="B3_domain"/>
</dbReference>
<keyword evidence="2" id="KW-0805">Transcription regulation</keyword>
<evidence type="ECO:0000256" key="5">
    <source>
        <dbReference type="ARBA" id="ARBA00023242"/>
    </source>
</evidence>
<proteinExistence type="predicted"/>
<dbReference type="Proteomes" id="UP000326939">
    <property type="component" value="Chromosome 12"/>
</dbReference>
<comment type="caution">
    <text evidence="6">The sequence shown here is derived from an EMBL/GenBank/DDBJ whole genome shotgun (WGS) entry which is preliminary data.</text>
</comment>
<sequence length="126" mass="14844">MNYVSRFDELLDLNALHNWPIKKQLTPGDVKSGRLIIPVHDVENYIMPRLPVDKSEKLSRYRGRIFIDVYDVEREIRYNMELVRKMNGRYSLEEWDQVTLTRNIQAGKGIGMSWVNGVLFFRILSG</sequence>
<evidence type="ECO:0000256" key="3">
    <source>
        <dbReference type="ARBA" id="ARBA00023125"/>
    </source>
</evidence>
<accession>A0A5N5KN04</accession>
<dbReference type="EMBL" id="VDCV01000012">
    <property type="protein sequence ID" value="KAB5531772.1"/>
    <property type="molecule type" value="Genomic_DNA"/>
</dbReference>
<evidence type="ECO:0000256" key="4">
    <source>
        <dbReference type="ARBA" id="ARBA00023163"/>
    </source>
</evidence>
<keyword evidence="3" id="KW-0238">DNA-binding</keyword>
<keyword evidence="7" id="KW-1185">Reference proteome</keyword>
<dbReference type="Gene3D" id="2.40.330.10">
    <property type="entry name" value="DNA-binding pseudobarrel domain"/>
    <property type="match status" value="1"/>
</dbReference>
<keyword evidence="4" id="KW-0804">Transcription</keyword>
<gene>
    <name evidence="6" type="ORF">DKX38_018442</name>
</gene>
<dbReference type="SUPFAM" id="SSF101936">
    <property type="entry name" value="DNA-binding pseudobarrel domain"/>
    <property type="match status" value="1"/>
</dbReference>
<organism evidence="6 7">
    <name type="scientific">Salix brachista</name>
    <dbReference type="NCBI Taxonomy" id="2182728"/>
    <lineage>
        <taxon>Eukaryota</taxon>
        <taxon>Viridiplantae</taxon>
        <taxon>Streptophyta</taxon>
        <taxon>Embryophyta</taxon>
        <taxon>Tracheophyta</taxon>
        <taxon>Spermatophyta</taxon>
        <taxon>Magnoliopsida</taxon>
        <taxon>eudicotyledons</taxon>
        <taxon>Gunneridae</taxon>
        <taxon>Pentapetalae</taxon>
        <taxon>rosids</taxon>
        <taxon>fabids</taxon>
        <taxon>Malpighiales</taxon>
        <taxon>Salicaceae</taxon>
        <taxon>Saliceae</taxon>
        <taxon>Salix</taxon>
    </lineage>
</organism>
<keyword evidence="5" id="KW-0539">Nucleus</keyword>
<protein>
    <submittedName>
        <fullName evidence="6">Uncharacterized protein</fullName>
    </submittedName>
</protein>
<dbReference type="PANTHER" id="PTHR34269">
    <property type="entry name" value="TRANSCRIPTION FACTOR B3-DOMAIN FAMILY-RELATED"/>
    <property type="match status" value="1"/>
</dbReference>
<dbReference type="PANTHER" id="PTHR34269:SF11">
    <property type="entry name" value="B3 DOMAIN PROTEIN"/>
    <property type="match status" value="1"/>
</dbReference>